<dbReference type="EMBL" id="BAABME010014568">
    <property type="protein sequence ID" value="GAA0187289.1"/>
    <property type="molecule type" value="Genomic_DNA"/>
</dbReference>
<reference evidence="1 2" key="1">
    <citation type="submission" date="2024-01" db="EMBL/GenBank/DDBJ databases">
        <title>The complete chloroplast genome sequence of Lithospermum erythrorhizon: insights into the phylogenetic relationship among Boraginaceae species and the maternal lineages of purple gromwells.</title>
        <authorList>
            <person name="Okada T."/>
            <person name="Watanabe K."/>
        </authorList>
    </citation>
    <scope>NUCLEOTIDE SEQUENCE [LARGE SCALE GENOMIC DNA]</scope>
</reference>
<evidence type="ECO:0000313" key="2">
    <source>
        <dbReference type="Proteomes" id="UP001454036"/>
    </source>
</evidence>
<dbReference type="InterPro" id="IPR012340">
    <property type="entry name" value="NA-bd_OB-fold"/>
</dbReference>
<proteinExistence type="predicted"/>
<keyword evidence="2" id="KW-1185">Reference proteome</keyword>
<gene>
    <name evidence="1" type="ORF">LIER_34577</name>
</gene>
<comment type="caution">
    <text evidence="1">The sequence shown here is derived from an EMBL/GenBank/DDBJ whole genome shotgun (WGS) entry which is preliminary data.</text>
</comment>
<dbReference type="AlphaFoldDB" id="A0AAV3S212"/>
<accession>A0AAV3S212</accession>
<evidence type="ECO:0000313" key="1">
    <source>
        <dbReference type="EMBL" id="GAA0187289.1"/>
    </source>
</evidence>
<name>A0AAV3S212_LITER</name>
<dbReference type="Gene3D" id="2.40.50.140">
    <property type="entry name" value="Nucleic acid-binding proteins"/>
    <property type="match status" value="2"/>
</dbReference>
<sequence>MICSTGSKLKRYVFTDSQGNEVLAAIYASDIDVLCPMIQLYGVYDISNADVRLTDRKYQIISNQFQWNLRRHTSIRAVPFSRIPDVYKAGFHTADIMGVLIDADEVKEAKNDRDTVQHFTIMNPMKIPFCISVWNEMIPAVGNGLVQAAKNHSVVVAKRLAIKSYRTN</sequence>
<organism evidence="1 2">
    <name type="scientific">Lithospermum erythrorhizon</name>
    <name type="common">Purple gromwell</name>
    <name type="synonym">Lithospermum officinale var. erythrorhizon</name>
    <dbReference type="NCBI Taxonomy" id="34254"/>
    <lineage>
        <taxon>Eukaryota</taxon>
        <taxon>Viridiplantae</taxon>
        <taxon>Streptophyta</taxon>
        <taxon>Embryophyta</taxon>
        <taxon>Tracheophyta</taxon>
        <taxon>Spermatophyta</taxon>
        <taxon>Magnoliopsida</taxon>
        <taxon>eudicotyledons</taxon>
        <taxon>Gunneridae</taxon>
        <taxon>Pentapetalae</taxon>
        <taxon>asterids</taxon>
        <taxon>lamiids</taxon>
        <taxon>Boraginales</taxon>
        <taxon>Boraginaceae</taxon>
        <taxon>Boraginoideae</taxon>
        <taxon>Lithospermeae</taxon>
        <taxon>Lithospermum</taxon>
    </lineage>
</organism>
<dbReference type="Proteomes" id="UP001454036">
    <property type="component" value="Unassembled WGS sequence"/>
</dbReference>
<protein>
    <submittedName>
        <fullName evidence="1">Uncharacterized protein</fullName>
    </submittedName>
</protein>